<dbReference type="InParanoid" id="A0A1Y2BK32"/>
<protein>
    <recommendedName>
        <fullName evidence="3">BTB domain-containing protein</fullName>
    </recommendedName>
</protein>
<accession>A0A1Y2BK32</accession>
<feature type="non-terminal residue" evidence="1">
    <location>
        <position position="1"/>
    </location>
</feature>
<dbReference type="STRING" id="71784.A0A1Y2BK32"/>
<proteinExistence type="predicted"/>
<dbReference type="Proteomes" id="UP000193986">
    <property type="component" value="Unassembled WGS sequence"/>
</dbReference>
<evidence type="ECO:0008006" key="3">
    <source>
        <dbReference type="Google" id="ProtNLM"/>
    </source>
</evidence>
<keyword evidence="2" id="KW-1185">Reference proteome</keyword>
<evidence type="ECO:0000313" key="1">
    <source>
        <dbReference type="EMBL" id="ORY34960.1"/>
    </source>
</evidence>
<sequence>QSRQPVFSKAIISPLFAKAIISHSNSYRDIISQPVDIRRLSYFFHSTSYIMTEFEALNSLNMSDPSANSTKKEDDESVKTNITLMFHPDFCLPETLAIIRTADGQNFRFSLPLLAQLSTFFANIVQLNLGLDKTEIIELPSATTPALHIVLCLISNSISTNLSRKPLPYGSTILKHLPEVLTIIDAYDLHIVRPLLAKFASEIFHDEPGSVFTVAALLGDEKLAVIITKSNPSLQIDSTCRYTFAAKYLCRVHEFQNHNREEDSKLEQLIKHSEFVQGGPAHDFINACKKRGGCATYVEYEESPMRITRLSQVLPSS</sequence>
<dbReference type="EMBL" id="MCFC01000002">
    <property type="protein sequence ID" value="ORY34960.1"/>
    <property type="molecule type" value="Genomic_DNA"/>
</dbReference>
<comment type="caution">
    <text evidence="1">The sequence shown here is derived from an EMBL/GenBank/DDBJ whole genome shotgun (WGS) entry which is preliminary data.</text>
</comment>
<dbReference type="AlphaFoldDB" id="A0A1Y2BK32"/>
<organism evidence="1 2">
    <name type="scientific">Naematelia encephala</name>
    <dbReference type="NCBI Taxonomy" id="71784"/>
    <lineage>
        <taxon>Eukaryota</taxon>
        <taxon>Fungi</taxon>
        <taxon>Dikarya</taxon>
        <taxon>Basidiomycota</taxon>
        <taxon>Agaricomycotina</taxon>
        <taxon>Tremellomycetes</taxon>
        <taxon>Tremellales</taxon>
        <taxon>Naemateliaceae</taxon>
        <taxon>Naematelia</taxon>
    </lineage>
</organism>
<gene>
    <name evidence="1" type="ORF">BCR39DRAFT_573601</name>
</gene>
<reference evidence="1 2" key="1">
    <citation type="submission" date="2016-07" db="EMBL/GenBank/DDBJ databases">
        <title>Pervasive Adenine N6-methylation of Active Genes in Fungi.</title>
        <authorList>
            <consortium name="DOE Joint Genome Institute"/>
            <person name="Mondo S.J."/>
            <person name="Dannebaum R.O."/>
            <person name="Kuo R.C."/>
            <person name="Labutti K."/>
            <person name="Haridas S."/>
            <person name="Kuo A."/>
            <person name="Salamov A."/>
            <person name="Ahrendt S.R."/>
            <person name="Lipzen A."/>
            <person name="Sullivan W."/>
            <person name="Andreopoulos W.B."/>
            <person name="Clum A."/>
            <person name="Lindquist E."/>
            <person name="Daum C."/>
            <person name="Ramamoorthy G.K."/>
            <person name="Gryganskyi A."/>
            <person name="Culley D."/>
            <person name="Magnuson J.K."/>
            <person name="James T.Y."/>
            <person name="O'Malley M.A."/>
            <person name="Stajich J.E."/>
            <person name="Spatafora J.W."/>
            <person name="Visel A."/>
            <person name="Grigoriev I.V."/>
        </authorList>
    </citation>
    <scope>NUCLEOTIDE SEQUENCE [LARGE SCALE GENOMIC DNA]</scope>
    <source>
        <strain evidence="1 2">68-887.2</strain>
    </source>
</reference>
<name>A0A1Y2BK32_9TREE</name>
<evidence type="ECO:0000313" key="2">
    <source>
        <dbReference type="Proteomes" id="UP000193986"/>
    </source>
</evidence>